<dbReference type="InterPro" id="IPR011583">
    <property type="entry name" value="Chitinase_II/V-like_cat"/>
</dbReference>
<dbReference type="AlphaFoldDB" id="A0A242BL61"/>
<dbReference type="InterPro" id="IPR001223">
    <property type="entry name" value="Glyco_hydro18_cat"/>
</dbReference>
<dbReference type="PROSITE" id="PS51910">
    <property type="entry name" value="GH18_2"/>
    <property type="match status" value="1"/>
</dbReference>
<dbReference type="GO" id="GO:0008061">
    <property type="term" value="F:chitin binding"/>
    <property type="evidence" value="ECO:0007669"/>
    <property type="project" value="InterPro"/>
</dbReference>
<dbReference type="Gene3D" id="2.60.40.10">
    <property type="entry name" value="Immunoglobulins"/>
    <property type="match status" value="2"/>
</dbReference>
<dbReference type="InterPro" id="IPR003610">
    <property type="entry name" value="CBM5/12"/>
</dbReference>
<keyword evidence="6" id="KW-0624">Polysaccharide degradation</keyword>
<keyword evidence="4" id="KW-0119">Carbohydrate metabolism</keyword>
<sequence length="578" mass="64016">MKKIFWLSLAAIGCFAGGGQTIYAAQDSAALMPDISEKQIAVGYYHNWVPEQGAGYRGGKPAETDLGKINPFYNVIAVSFMKGEGIPTFEPFNMSDEEFRSKVATLNEEGRSVIISLGGADSHIELHRGQEQAFADEVIRLVETYGFDGLDIDLEQSAITAGDNQQVIPEALKIVRDHYKKQGKHFIISMAPEFPYLRTAGGYVPYITALENEYDFIAPQLYNQAGDGLSVGDEWIAQNNDSRKYDFLYGMSKALHNGESGYIRIPADRLALGIPANNDAAANGYVQDPSVVYQVFEQMEKERTPLKGLMTWSVNWDEGVNSAGISYNESFAKAYQNLFTEQEPDTEKPSKPTNFRGTATSTTVTLSWTESIDNVRVSHYNIYENNRLVGTSNTTNYIHTGLQPETTYSYTIEAVDTSGNISARSDDLNIRTQEAAALPAHSIPNGLSVNSVTQSTVHLVWQENSLLEEVLYYEIYRDGKKIATSQTAVFEDQNLTASTAYRYQVRAVNQTGASLLSQSVTARTLDENGQGNSWTVGTFYQVGDIVTYNGIQYRCLQAHIAAAHWAPDTAFTLWQKIS</sequence>
<dbReference type="GO" id="GO:0005576">
    <property type="term" value="C:extracellular region"/>
    <property type="evidence" value="ECO:0007669"/>
    <property type="project" value="InterPro"/>
</dbReference>
<dbReference type="RefSeq" id="WP_086322938.1">
    <property type="nucleotide sequence ID" value="NZ_NGKW01000001.1"/>
</dbReference>
<keyword evidence="3 7" id="KW-0378">Hydrolase</keyword>
<dbReference type="CDD" id="cd12214">
    <property type="entry name" value="ChiA1_BD"/>
    <property type="match status" value="1"/>
</dbReference>
<evidence type="ECO:0000256" key="6">
    <source>
        <dbReference type="ARBA" id="ARBA00023326"/>
    </source>
</evidence>
<dbReference type="EMBL" id="NGKW01000001">
    <property type="protein sequence ID" value="OTN96118.1"/>
    <property type="molecule type" value="Genomic_DNA"/>
</dbReference>
<dbReference type="PROSITE" id="PS50853">
    <property type="entry name" value="FN3"/>
    <property type="match status" value="2"/>
</dbReference>
<keyword evidence="5 7" id="KW-0326">Glycosidase</keyword>
<evidence type="ECO:0000256" key="8">
    <source>
        <dbReference type="SAM" id="SignalP"/>
    </source>
</evidence>
<dbReference type="InterPro" id="IPR036116">
    <property type="entry name" value="FN3_sf"/>
</dbReference>
<dbReference type="Gene3D" id="3.20.20.80">
    <property type="entry name" value="Glycosidases"/>
    <property type="match status" value="1"/>
</dbReference>
<dbReference type="InterPro" id="IPR050542">
    <property type="entry name" value="Glycosyl_Hydrlase18_Chitinase"/>
</dbReference>
<organism evidence="11 12">
    <name type="scientific">Enterococcus faecium</name>
    <name type="common">Streptococcus faecium</name>
    <dbReference type="NCBI Taxonomy" id="1352"/>
    <lineage>
        <taxon>Bacteria</taxon>
        <taxon>Bacillati</taxon>
        <taxon>Bacillota</taxon>
        <taxon>Bacilli</taxon>
        <taxon>Lactobacillales</taxon>
        <taxon>Enterococcaceae</taxon>
        <taxon>Enterococcus</taxon>
    </lineage>
</organism>
<dbReference type="InterPro" id="IPR001579">
    <property type="entry name" value="Glyco_hydro_18_chit_AS"/>
</dbReference>
<dbReference type="GO" id="GO:0030246">
    <property type="term" value="F:carbohydrate binding"/>
    <property type="evidence" value="ECO:0007669"/>
    <property type="project" value="InterPro"/>
</dbReference>
<dbReference type="SUPFAM" id="SSF49265">
    <property type="entry name" value="Fibronectin type III"/>
    <property type="match status" value="1"/>
</dbReference>
<dbReference type="GO" id="GO:0008843">
    <property type="term" value="F:endochitinase activity"/>
    <property type="evidence" value="ECO:0007669"/>
    <property type="project" value="UniProtKB-EC"/>
</dbReference>
<dbReference type="CDD" id="cd00063">
    <property type="entry name" value="FN3"/>
    <property type="match status" value="2"/>
</dbReference>
<dbReference type="SMART" id="SM00495">
    <property type="entry name" value="ChtBD3"/>
    <property type="match status" value="1"/>
</dbReference>
<dbReference type="SMART" id="SM00636">
    <property type="entry name" value="Glyco_18"/>
    <property type="match status" value="1"/>
</dbReference>
<evidence type="ECO:0000256" key="3">
    <source>
        <dbReference type="ARBA" id="ARBA00022801"/>
    </source>
</evidence>
<evidence type="ECO:0000256" key="5">
    <source>
        <dbReference type="ARBA" id="ARBA00023295"/>
    </source>
</evidence>
<feature type="signal peptide" evidence="8">
    <location>
        <begin position="1"/>
        <end position="24"/>
    </location>
</feature>
<dbReference type="EC" id="3.2.1.14" evidence="2"/>
<evidence type="ECO:0000313" key="12">
    <source>
        <dbReference type="Proteomes" id="UP000194885"/>
    </source>
</evidence>
<evidence type="ECO:0000256" key="7">
    <source>
        <dbReference type="RuleBase" id="RU000489"/>
    </source>
</evidence>
<evidence type="ECO:0000256" key="4">
    <source>
        <dbReference type="ARBA" id="ARBA00023277"/>
    </source>
</evidence>
<name>A0A242BL61_ENTFC</name>
<dbReference type="InterPro" id="IPR013783">
    <property type="entry name" value="Ig-like_fold"/>
</dbReference>
<comment type="similarity">
    <text evidence="1">Belongs to the glycosyl hydrolase 18 family. Chitinase class II subfamily.</text>
</comment>
<keyword evidence="8" id="KW-0732">Signal</keyword>
<dbReference type="InterPro" id="IPR036573">
    <property type="entry name" value="CBM_sf_5/12"/>
</dbReference>
<dbReference type="Pfam" id="PF02839">
    <property type="entry name" value="CBM_5_12"/>
    <property type="match status" value="1"/>
</dbReference>
<dbReference type="PANTHER" id="PTHR45708">
    <property type="entry name" value="ENDOCHITINASE"/>
    <property type="match status" value="1"/>
</dbReference>
<dbReference type="Proteomes" id="UP000194885">
    <property type="component" value="Unassembled WGS sequence"/>
</dbReference>
<evidence type="ECO:0000256" key="1">
    <source>
        <dbReference type="ARBA" id="ARBA00009121"/>
    </source>
</evidence>
<evidence type="ECO:0000259" key="10">
    <source>
        <dbReference type="PROSITE" id="PS51910"/>
    </source>
</evidence>
<dbReference type="GO" id="GO:0000272">
    <property type="term" value="P:polysaccharide catabolic process"/>
    <property type="evidence" value="ECO:0007669"/>
    <property type="project" value="UniProtKB-KW"/>
</dbReference>
<dbReference type="Gene3D" id="2.10.10.20">
    <property type="entry name" value="Carbohydrate-binding module superfamily 5/12"/>
    <property type="match status" value="1"/>
</dbReference>
<dbReference type="SUPFAM" id="SSF51445">
    <property type="entry name" value="(Trans)glycosidases"/>
    <property type="match status" value="1"/>
</dbReference>
<feature type="chain" id="PRO_5012376543" description="chitinase" evidence="8">
    <location>
        <begin position="25"/>
        <end position="578"/>
    </location>
</feature>
<dbReference type="PANTHER" id="PTHR45708:SF49">
    <property type="entry name" value="ENDOCHITINASE"/>
    <property type="match status" value="1"/>
</dbReference>
<protein>
    <recommendedName>
        <fullName evidence="2">chitinase</fullName>
        <ecNumber evidence="2">3.2.1.14</ecNumber>
    </recommendedName>
</protein>
<dbReference type="SUPFAM" id="SSF51055">
    <property type="entry name" value="Carbohydrate binding domain"/>
    <property type="match status" value="1"/>
</dbReference>
<accession>A0A242BL61</accession>
<feature type="domain" description="Fibronectin type-III" evidence="9">
    <location>
        <begin position="348"/>
        <end position="435"/>
    </location>
</feature>
<proteinExistence type="inferred from homology"/>
<dbReference type="PROSITE" id="PS01095">
    <property type="entry name" value="GH18_1"/>
    <property type="match status" value="1"/>
</dbReference>
<dbReference type="InterPro" id="IPR017853">
    <property type="entry name" value="GH"/>
</dbReference>
<evidence type="ECO:0000313" key="11">
    <source>
        <dbReference type="EMBL" id="OTN96118.1"/>
    </source>
</evidence>
<feature type="domain" description="GH18" evidence="10">
    <location>
        <begin position="39"/>
        <end position="342"/>
    </location>
</feature>
<evidence type="ECO:0000256" key="2">
    <source>
        <dbReference type="ARBA" id="ARBA00012729"/>
    </source>
</evidence>
<evidence type="ECO:0000259" key="9">
    <source>
        <dbReference type="PROSITE" id="PS50853"/>
    </source>
</evidence>
<reference evidence="11 12" key="1">
    <citation type="submission" date="2017-05" db="EMBL/GenBank/DDBJ databases">
        <title>The Genome Sequence of Enterococcus faecium 7H8_DIV0219.</title>
        <authorList>
            <consortium name="The Broad Institute Genomics Platform"/>
            <consortium name="The Broad Institute Genomic Center for Infectious Diseases"/>
            <person name="Earl A."/>
            <person name="Manson A."/>
            <person name="Schwartman J."/>
            <person name="Gilmore M."/>
            <person name="Abouelleil A."/>
            <person name="Cao P."/>
            <person name="Chapman S."/>
            <person name="Cusick C."/>
            <person name="Shea T."/>
            <person name="Young S."/>
            <person name="Neafsey D."/>
            <person name="Nusbaum C."/>
            <person name="Birren B."/>
        </authorList>
    </citation>
    <scope>NUCLEOTIDE SEQUENCE [LARGE SCALE GENOMIC DNA]</scope>
    <source>
        <strain evidence="11 12">7H8_DIV0219</strain>
    </source>
</reference>
<dbReference type="InterPro" id="IPR003961">
    <property type="entry name" value="FN3_dom"/>
</dbReference>
<gene>
    <name evidence="11" type="ORF">A5810_000450</name>
</gene>
<dbReference type="Pfam" id="PF00041">
    <property type="entry name" value="fn3"/>
    <property type="match status" value="2"/>
</dbReference>
<feature type="domain" description="Fibronectin type-III" evidence="9">
    <location>
        <begin position="443"/>
        <end position="527"/>
    </location>
</feature>
<comment type="caution">
    <text evidence="11">The sequence shown here is derived from an EMBL/GenBank/DDBJ whole genome shotgun (WGS) entry which is preliminary data.</text>
</comment>
<dbReference type="SMART" id="SM00060">
    <property type="entry name" value="FN3"/>
    <property type="match status" value="2"/>
</dbReference>
<dbReference type="Pfam" id="PF00704">
    <property type="entry name" value="Glyco_hydro_18"/>
    <property type="match status" value="1"/>
</dbReference>